<evidence type="ECO:0000313" key="9">
    <source>
        <dbReference type="EMBL" id="SUQ24177.1"/>
    </source>
</evidence>
<dbReference type="InterPro" id="IPR036721">
    <property type="entry name" value="RCK_C_sf"/>
</dbReference>
<dbReference type="GO" id="GO:0006813">
    <property type="term" value="P:potassium ion transport"/>
    <property type="evidence" value="ECO:0007669"/>
    <property type="project" value="InterPro"/>
</dbReference>
<dbReference type="InterPro" id="IPR051679">
    <property type="entry name" value="DASS-Related_Transporters"/>
</dbReference>
<evidence type="ECO:0000256" key="5">
    <source>
        <dbReference type="ARBA" id="ARBA00022989"/>
    </source>
</evidence>
<dbReference type="Pfam" id="PF03600">
    <property type="entry name" value="CitMHS"/>
    <property type="match status" value="1"/>
</dbReference>
<keyword evidence="3 7" id="KW-0812">Transmembrane</keyword>
<feature type="transmembrane region" description="Helical" evidence="7">
    <location>
        <begin position="69"/>
        <end position="91"/>
    </location>
</feature>
<dbReference type="PANTHER" id="PTHR43652">
    <property type="entry name" value="BASIC AMINO ACID ANTIPORTER YFCC-RELATED"/>
    <property type="match status" value="1"/>
</dbReference>
<gene>
    <name evidence="9" type="ORF">SAMN05661053_1570</name>
</gene>
<proteinExistence type="predicted"/>
<feature type="transmembrane region" description="Helical" evidence="7">
    <location>
        <begin position="432"/>
        <end position="450"/>
    </location>
</feature>
<dbReference type="AlphaFoldDB" id="A0A380S4M3"/>
<dbReference type="Proteomes" id="UP000255423">
    <property type="component" value="Unassembled WGS sequence"/>
</dbReference>
<dbReference type="PANTHER" id="PTHR43652:SF2">
    <property type="entry name" value="BASIC AMINO ACID ANTIPORTER YFCC-RELATED"/>
    <property type="match status" value="1"/>
</dbReference>
<feature type="transmembrane region" description="Helical" evidence="7">
    <location>
        <begin position="403"/>
        <end position="426"/>
    </location>
</feature>
<keyword evidence="2" id="KW-0813">Transport</keyword>
<dbReference type="SUPFAM" id="SSF116726">
    <property type="entry name" value="TrkA C-terminal domain-like"/>
    <property type="match status" value="1"/>
</dbReference>
<evidence type="ECO:0000313" key="10">
    <source>
        <dbReference type="Proteomes" id="UP000255423"/>
    </source>
</evidence>
<feature type="transmembrane region" description="Helical" evidence="7">
    <location>
        <begin position="330"/>
        <end position="361"/>
    </location>
</feature>
<evidence type="ECO:0000256" key="2">
    <source>
        <dbReference type="ARBA" id="ARBA00022448"/>
    </source>
</evidence>
<feature type="transmembrane region" description="Helical" evidence="7">
    <location>
        <begin position="373"/>
        <end position="391"/>
    </location>
</feature>
<dbReference type="GO" id="GO:0055085">
    <property type="term" value="P:transmembrane transport"/>
    <property type="evidence" value="ECO:0007669"/>
    <property type="project" value="InterPro"/>
</dbReference>
<feature type="transmembrane region" description="Helical" evidence="7">
    <location>
        <begin position="495"/>
        <end position="515"/>
    </location>
</feature>
<dbReference type="InterPro" id="IPR004680">
    <property type="entry name" value="Cit_transptr-like_dom"/>
</dbReference>
<evidence type="ECO:0000256" key="6">
    <source>
        <dbReference type="ARBA" id="ARBA00023136"/>
    </source>
</evidence>
<feature type="domain" description="Citrate transporter-like" evidence="8">
    <location>
        <begin position="31"/>
        <end position="404"/>
    </location>
</feature>
<dbReference type="GO" id="GO:0005886">
    <property type="term" value="C:plasma membrane"/>
    <property type="evidence" value="ECO:0007669"/>
    <property type="project" value="TreeGrafter"/>
</dbReference>
<feature type="transmembrane region" description="Helical" evidence="7">
    <location>
        <begin position="147"/>
        <end position="166"/>
    </location>
</feature>
<feature type="transmembrane region" description="Helical" evidence="7">
    <location>
        <begin position="457"/>
        <end position="475"/>
    </location>
</feature>
<evidence type="ECO:0000256" key="1">
    <source>
        <dbReference type="ARBA" id="ARBA00004141"/>
    </source>
</evidence>
<dbReference type="Gene3D" id="3.30.70.1450">
    <property type="entry name" value="Regulator of K+ conductance, C-terminal domain"/>
    <property type="match status" value="1"/>
</dbReference>
<evidence type="ECO:0000256" key="7">
    <source>
        <dbReference type="SAM" id="Phobius"/>
    </source>
</evidence>
<evidence type="ECO:0000256" key="4">
    <source>
        <dbReference type="ARBA" id="ARBA00022737"/>
    </source>
</evidence>
<protein>
    <submittedName>
        <fullName evidence="9">Di- and tricarboxylate transporter</fullName>
    </submittedName>
</protein>
<keyword evidence="5 7" id="KW-1133">Transmembrane helix</keyword>
<keyword evidence="4" id="KW-0677">Repeat</keyword>
<feature type="transmembrane region" description="Helical" evidence="7">
    <location>
        <begin position="12"/>
        <end position="34"/>
    </location>
</feature>
<name>A0A380S4M3_FIBSU</name>
<feature type="transmembrane region" description="Helical" evidence="7">
    <location>
        <begin position="111"/>
        <end position="135"/>
    </location>
</feature>
<keyword evidence="6 7" id="KW-0472">Membrane</keyword>
<accession>A0A380S4M3</accession>
<evidence type="ECO:0000256" key="3">
    <source>
        <dbReference type="ARBA" id="ARBA00022692"/>
    </source>
</evidence>
<sequence length="517" mass="54858">MLQGLLSFEILGLSGNAWFTIAVILALFASMMFSKLRTDLIFVAAMSALFISGVLDVKSAFGGFCAPSVLVIGVLFAVIAGLNQTGVLNWIVKHLMGTPKTLTGAITRLMLPVALLSSLLTNTTIVALFINIVKIWSKKLGISPSKLLIPLSYASGMGGICTLIGTPPNLIISGLYTDATGIHLGIFTTTICGLFCLAVGILSVIALQKLLPERKSPLSGLSDDEMTLELCVPSKHNFIGMTLREIYDSNPRGFEKDKNGILAIRRFDNEVEVATPDSIIMGADHIIVSGKAEQLQWICNNLNLKNEHLEGVIENAAVGKKFGKKTVISAAIMIAMVLLSAFNIMPLLSSCLLAAAAMILFRCCSSTQAMNAINWEIIIVFAGSICLGKALEITGVASKIANSILSVSGSNPYITLAIMCVVATFITEFISNTAAAALFCPIALSAASALGVNQLTFCIALMIAASSSFATPIGSPTHMLVYGPGGYHFTDFVKIGLPMNFIILAANIFITTLIFPF</sequence>
<reference evidence="9 10" key="1">
    <citation type="submission" date="2017-08" db="EMBL/GenBank/DDBJ databases">
        <authorList>
            <person name="de Groot N.N."/>
        </authorList>
    </citation>
    <scope>NUCLEOTIDE SEQUENCE [LARGE SCALE GENOMIC DNA]</scope>
    <source>
        <strain evidence="9 10">HM2</strain>
    </source>
</reference>
<dbReference type="RefSeq" id="WP_109572734.1">
    <property type="nucleotide sequence ID" value="NZ_UHJL01000002.1"/>
</dbReference>
<comment type="subcellular location">
    <subcellularLocation>
        <location evidence="1">Membrane</location>
        <topology evidence="1">Multi-pass membrane protein</topology>
    </subcellularLocation>
</comment>
<feature type="transmembrane region" description="Helical" evidence="7">
    <location>
        <begin position="186"/>
        <end position="207"/>
    </location>
</feature>
<evidence type="ECO:0000259" key="8">
    <source>
        <dbReference type="Pfam" id="PF03600"/>
    </source>
</evidence>
<organism evidence="9 10">
    <name type="scientific">Fibrobacter succinogenes</name>
    <name type="common">Bacteroides succinogenes</name>
    <dbReference type="NCBI Taxonomy" id="833"/>
    <lineage>
        <taxon>Bacteria</taxon>
        <taxon>Pseudomonadati</taxon>
        <taxon>Fibrobacterota</taxon>
        <taxon>Fibrobacteria</taxon>
        <taxon>Fibrobacterales</taxon>
        <taxon>Fibrobacteraceae</taxon>
        <taxon>Fibrobacter</taxon>
    </lineage>
</organism>
<feature type="transmembrane region" description="Helical" evidence="7">
    <location>
        <begin position="40"/>
        <end position="57"/>
    </location>
</feature>
<dbReference type="EMBL" id="UHJL01000002">
    <property type="protein sequence ID" value="SUQ24177.1"/>
    <property type="molecule type" value="Genomic_DNA"/>
</dbReference>